<keyword evidence="3" id="KW-1185">Reference proteome</keyword>
<gene>
    <name evidence="2" type="ORF">EMPG_11572</name>
</gene>
<accession>A0A0H1BQ94</accession>
<reference evidence="3" key="1">
    <citation type="journal article" date="2015" name="PLoS Genet.">
        <title>The dynamic genome and transcriptome of the human fungal pathogen Blastomyces and close relative Emmonsia.</title>
        <authorList>
            <person name="Munoz J.F."/>
            <person name="Gauthier G.M."/>
            <person name="Desjardins C.A."/>
            <person name="Gallo J.E."/>
            <person name="Holder J."/>
            <person name="Sullivan T.D."/>
            <person name="Marty A.J."/>
            <person name="Carmen J.C."/>
            <person name="Chen Z."/>
            <person name="Ding L."/>
            <person name="Gujja S."/>
            <person name="Magrini V."/>
            <person name="Misas E."/>
            <person name="Mitreva M."/>
            <person name="Priest M."/>
            <person name="Saif S."/>
            <person name="Whiston E.A."/>
            <person name="Young S."/>
            <person name="Zeng Q."/>
            <person name="Goldman W.E."/>
            <person name="Mardis E.R."/>
            <person name="Taylor J.W."/>
            <person name="McEwen J.G."/>
            <person name="Clay O.K."/>
            <person name="Klein B.S."/>
            <person name="Cuomo C.A."/>
        </authorList>
    </citation>
    <scope>NUCLEOTIDE SEQUENCE [LARGE SCALE GENOMIC DNA]</scope>
    <source>
        <strain evidence="3">UAMH 139</strain>
    </source>
</reference>
<feature type="compositionally biased region" description="Basic residues" evidence="1">
    <location>
        <begin position="70"/>
        <end position="79"/>
    </location>
</feature>
<protein>
    <submittedName>
        <fullName evidence="2">Uncharacterized protein</fullName>
    </submittedName>
</protein>
<feature type="compositionally biased region" description="Basic and acidic residues" evidence="1">
    <location>
        <begin position="18"/>
        <end position="31"/>
    </location>
</feature>
<proteinExistence type="predicted"/>
<evidence type="ECO:0000313" key="2">
    <source>
        <dbReference type="EMBL" id="KLJ13495.1"/>
    </source>
</evidence>
<name>A0A0H1BQ94_9EURO</name>
<dbReference type="AlphaFoldDB" id="A0A0H1BQ94"/>
<comment type="caution">
    <text evidence="2">The sequence shown here is derived from an EMBL/GenBank/DDBJ whole genome shotgun (WGS) entry which is preliminary data.</text>
</comment>
<organism evidence="2 3">
    <name type="scientific">Blastomyces silverae</name>
    <dbReference type="NCBI Taxonomy" id="2060906"/>
    <lineage>
        <taxon>Eukaryota</taxon>
        <taxon>Fungi</taxon>
        <taxon>Dikarya</taxon>
        <taxon>Ascomycota</taxon>
        <taxon>Pezizomycotina</taxon>
        <taxon>Eurotiomycetes</taxon>
        <taxon>Eurotiomycetidae</taxon>
        <taxon>Onygenales</taxon>
        <taxon>Ajellomycetaceae</taxon>
        <taxon>Blastomyces</taxon>
    </lineage>
</organism>
<evidence type="ECO:0000313" key="3">
    <source>
        <dbReference type="Proteomes" id="UP000053573"/>
    </source>
</evidence>
<sequence>MKRTSWRGIVDVVYGGEKPVKEVKETKDKNGNRNKNRGKKDGGNGSGVKRKADTETESNAESQAPLSKRELKRRAKRAKLQGSGADDKSTASPMPDGG</sequence>
<feature type="region of interest" description="Disordered" evidence="1">
    <location>
        <begin position="15"/>
        <end position="98"/>
    </location>
</feature>
<dbReference type="Proteomes" id="UP000053573">
    <property type="component" value="Unassembled WGS sequence"/>
</dbReference>
<dbReference type="EMBL" id="LDEV01000311">
    <property type="protein sequence ID" value="KLJ13495.1"/>
    <property type="molecule type" value="Genomic_DNA"/>
</dbReference>
<dbReference type="STRING" id="2060906.A0A0H1BQ94"/>
<evidence type="ECO:0000256" key="1">
    <source>
        <dbReference type="SAM" id="MobiDB-lite"/>
    </source>
</evidence>